<dbReference type="Gene3D" id="3.40.1190.20">
    <property type="match status" value="2"/>
</dbReference>
<dbReference type="OrthoDB" id="497927at2759"/>
<feature type="domain" description="Carbohydrate kinase PfkB" evidence="2">
    <location>
        <begin position="298"/>
        <end position="344"/>
    </location>
</feature>
<dbReference type="VEuPathDB" id="FungiDB:GMDG_03285"/>
<gene>
    <name evidence="3" type="ORF">GMDG_03285</name>
</gene>
<evidence type="ECO:0000259" key="2">
    <source>
        <dbReference type="Pfam" id="PF00294"/>
    </source>
</evidence>
<dbReference type="PANTHER" id="PTHR47098">
    <property type="entry name" value="PROTEIN MAK32"/>
    <property type="match status" value="1"/>
</dbReference>
<dbReference type="Proteomes" id="UP000011064">
    <property type="component" value="Unassembled WGS sequence"/>
</dbReference>
<dbReference type="InterPro" id="IPR029056">
    <property type="entry name" value="Ribokinase-like"/>
</dbReference>
<accession>L8G6Z9</accession>
<name>L8G6Z9_PSED2</name>
<dbReference type="FunCoup" id="L8G6Z9">
    <property type="interactions" value="8"/>
</dbReference>
<evidence type="ECO:0000313" key="4">
    <source>
        <dbReference type="Proteomes" id="UP000011064"/>
    </source>
</evidence>
<dbReference type="InterPro" id="IPR011611">
    <property type="entry name" value="PfkB_dom"/>
</dbReference>
<dbReference type="SUPFAM" id="SSF53613">
    <property type="entry name" value="Ribokinase-like"/>
    <property type="match status" value="1"/>
</dbReference>
<keyword evidence="4" id="KW-1185">Reference proteome</keyword>
<dbReference type="InParanoid" id="L8G6Z9"/>
<dbReference type="STRING" id="658429.L8G6Z9"/>
<organism evidence="3 4">
    <name type="scientific">Pseudogymnoascus destructans (strain ATCC MYA-4855 / 20631-21)</name>
    <name type="common">Bat white-nose syndrome fungus</name>
    <name type="synonym">Geomyces destructans</name>
    <dbReference type="NCBI Taxonomy" id="658429"/>
    <lineage>
        <taxon>Eukaryota</taxon>
        <taxon>Fungi</taxon>
        <taxon>Dikarya</taxon>
        <taxon>Ascomycota</taxon>
        <taxon>Pezizomycotina</taxon>
        <taxon>Leotiomycetes</taxon>
        <taxon>Thelebolales</taxon>
        <taxon>Thelebolaceae</taxon>
        <taxon>Pseudogymnoascus</taxon>
    </lineage>
</organism>
<proteinExistence type="predicted"/>
<reference evidence="4" key="1">
    <citation type="submission" date="2010-09" db="EMBL/GenBank/DDBJ databases">
        <title>The genome sequence of Geomyces destructans 20631-21.</title>
        <authorList>
            <consortium name="The Broad Institute Genome Sequencing Platform"/>
            <person name="Cuomo C.A."/>
            <person name="Blehert D.S."/>
            <person name="Lorch J.M."/>
            <person name="Young S.K."/>
            <person name="Zeng Q."/>
            <person name="Gargeya S."/>
            <person name="Fitzgerald M."/>
            <person name="Haas B."/>
            <person name="Abouelleil A."/>
            <person name="Alvarado L."/>
            <person name="Arachchi H.M."/>
            <person name="Berlin A."/>
            <person name="Brown A."/>
            <person name="Chapman S.B."/>
            <person name="Chen Z."/>
            <person name="Dunbar C."/>
            <person name="Freedman E."/>
            <person name="Gearin G."/>
            <person name="Gellesch M."/>
            <person name="Goldberg J."/>
            <person name="Griggs A."/>
            <person name="Gujja S."/>
            <person name="Heiman D."/>
            <person name="Howarth C."/>
            <person name="Larson L."/>
            <person name="Lui A."/>
            <person name="MacDonald P.J.P."/>
            <person name="Montmayeur A."/>
            <person name="Murphy C."/>
            <person name="Neiman D."/>
            <person name="Pearson M."/>
            <person name="Priest M."/>
            <person name="Roberts A."/>
            <person name="Saif S."/>
            <person name="Shea T."/>
            <person name="Shenoy N."/>
            <person name="Sisk P."/>
            <person name="Stolte C."/>
            <person name="Sykes S."/>
            <person name="Wortman J."/>
            <person name="Nusbaum C."/>
            <person name="Birren B."/>
        </authorList>
    </citation>
    <scope>NUCLEOTIDE SEQUENCE [LARGE SCALE GENOMIC DNA]</scope>
    <source>
        <strain evidence="4">ATCC MYA-4855 / 20631-21</strain>
    </source>
</reference>
<feature type="region of interest" description="Disordered" evidence="1">
    <location>
        <begin position="207"/>
        <end position="238"/>
    </location>
</feature>
<dbReference type="AlphaFoldDB" id="L8G6Z9"/>
<dbReference type="Pfam" id="PF00294">
    <property type="entry name" value="PfkB"/>
    <property type="match status" value="1"/>
</dbReference>
<dbReference type="EMBL" id="GL573220">
    <property type="protein sequence ID" value="ELR08594.1"/>
    <property type="molecule type" value="Genomic_DNA"/>
</dbReference>
<evidence type="ECO:0000256" key="1">
    <source>
        <dbReference type="SAM" id="MobiDB-lite"/>
    </source>
</evidence>
<sequence length="390" mass="41439">MVTAMDVEEPNPDQEIDFCTLGMFILDEIQYPLPKPPQHNILGGAGAYSALGARIASPAPLLSKKLRLEHNDLLDSPVLLHAKSFHLICSPTRCISLVTNILSLRRETLYPLSPPKPLFIWEPVPDCCLPTELLSTTAALGYVDICSPNHSELGTLMSSPASLPDGSVDRTFVEDAAEMLLASMPLSAVAIIVRCGADGCYIAQNGGRSAPTHPRPTPSSNSNLASPPPPPPKKAKKICGGGLALTADIDMMSLFADIPSSPPSPTSTSPTSSEPEEDDHSTRDFGLSTWLPPYHTSSEKVIDPTGGGNAFLGALSITRARGAGLEEAARWGNVAASLAIEQVGMPVLSFDEWGEERWNGVDVGERMRELEGRRGVGDEGLAGRMVGVSI</sequence>
<dbReference type="HOGENOM" id="CLU_032834_0_0_1"/>
<dbReference type="PANTHER" id="PTHR47098:SF2">
    <property type="entry name" value="PROTEIN MAK32"/>
    <property type="match status" value="1"/>
</dbReference>
<protein>
    <recommendedName>
        <fullName evidence="2">Carbohydrate kinase PfkB domain-containing protein</fullName>
    </recommendedName>
</protein>
<feature type="region of interest" description="Disordered" evidence="1">
    <location>
        <begin position="255"/>
        <end position="286"/>
    </location>
</feature>
<evidence type="ECO:0000313" key="3">
    <source>
        <dbReference type="EMBL" id="ELR08594.1"/>
    </source>
</evidence>